<dbReference type="EMBL" id="CAJJDO010000088">
    <property type="protein sequence ID" value="CAD8186834.1"/>
    <property type="molecule type" value="Genomic_DNA"/>
</dbReference>
<proteinExistence type="predicted"/>
<dbReference type="AlphaFoldDB" id="A0A8S1W9X5"/>
<organism evidence="1 2">
    <name type="scientific">Paramecium pentaurelia</name>
    <dbReference type="NCBI Taxonomy" id="43138"/>
    <lineage>
        <taxon>Eukaryota</taxon>
        <taxon>Sar</taxon>
        <taxon>Alveolata</taxon>
        <taxon>Ciliophora</taxon>
        <taxon>Intramacronucleata</taxon>
        <taxon>Oligohymenophorea</taxon>
        <taxon>Peniculida</taxon>
        <taxon>Parameciidae</taxon>
        <taxon>Paramecium</taxon>
    </lineage>
</organism>
<name>A0A8S1W9X5_9CILI</name>
<gene>
    <name evidence="1" type="ORF">PPENT_87.1.T0880005</name>
</gene>
<reference evidence="1" key="1">
    <citation type="submission" date="2021-01" db="EMBL/GenBank/DDBJ databases">
        <authorList>
            <consortium name="Genoscope - CEA"/>
            <person name="William W."/>
        </authorList>
    </citation>
    <scope>NUCLEOTIDE SEQUENCE</scope>
</reference>
<keyword evidence="2" id="KW-1185">Reference proteome</keyword>
<evidence type="ECO:0000313" key="1">
    <source>
        <dbReference type="EMBL" id="CAD8186834.1"/>
    </source>
</evidence>
<protein>
    <submittedName>
        <fullName evidence="1">Uncharacterized protein</fullName>
    </submittedName>
</protein>
<sequence length="198" mass="22723">MHLLGMIPNLKYFIKILNQQQIQQYPKTLQFSVTYKGVNCQVTEGGKVVESTGSSSYYYCLCEQAIPKTGKILFAFQILSLTSSMFIGIGFRDIISKNNYQNGGVGYGSYMIRSDGCIYSHHNKDIYGKQLSFTYTTNDIIIMEVSIEHKYIKWTRQNNPLATVVIIQFKEQINTKILALIYMSLTLIELIMDFFQIL</sequence>
<evidence type="ECO:0000313" key="2">
    <source>
        <dbReference type="Proteomes" id="UP000689195"/>
    </source>
</evidence>
<accession>A0A8S1W9X5</accession>
<dbReference type="Proteomes" id="UP000689195">
    <property type="component" value="Unassembled WGS sequence"/>
</dbReference>
<comment type="caution">
    <text evidence="1">The sequence shown here is derived from an EMBL/GenBank/DDBJ whole genome shotgun (WGS) entry which is preliminary data.</text>
</comment>